<feature type="compositionally biased region" description="Basic residues" evidence="1">
    <location>
        <begin position="450"/>
        <end position="466"/>
    </location>
</feature>
<organism evidence="2">
    <name type="scientific">plant metagenome</name>
    <dbReference type="NCBI Taxonomy" id="1297885"/>
    <lineage>
        <taxon>unclassified sequences</taxon>
        <taxon>metagenomes</taxon>
        <taxon>organismal metagenomes</taxon>
    </lineage>
</organism>
<feature type="compositionally biased region" description="Basic residues" evidence="1">
    <location>
        <begin position="114"/>
        <end position="123"/>
    </location>
</feature>
<feature type="compositionally biased region" description="Low complexity" evidence="1">
    <location>
        <begin position="314"/>
        <end position="324"/>
    </location>
</feature>
<feature type="compositionally biased region" description="Low complexity" evidence="1">
    <location>
        <begin position="579"/>
        <end position="605"/>
    </location>
</feature>
<feature type="compositionally biased region" description="Basic residues" evidence="1">
    <location>
        <begin position="242"/>
        <end position="263"/>
    </location>
</feature>
<dbReference type="AlphaFoldDB" id="A0A484UWX7"/>
<feature type="compositionally biased region" description="Low complexity" evidence="1">
    <location>
        <begin position="381"/>
        <end position="392"/>
    </location>
</feature>
<feature type="compositionally biased region" description="Low complexity" evidence="1">
    <location>
        <begin position="652"/>
        <end position="664"/>
    </location>
</feature>
<feature type="compositionally biased region" description="Basic residues" evidence="1">
    <location>
        <begin position="37"/>
        <end position="59"/>
    </location>
</feature>
<feature type="compositionally biased region" description="Basic and acidic residues" evidence="1">
    <location>
        <begin position="67"/>
        <end position="85"/>
    </location>
</feature>
<name>A0A484UWX7_9ZZZZ</name>
<accession>A0A484UWX7</accession>
<feature type="compositionally biased region" description="Basic and acidic residues" evidence="1">
    <location>
        <begin position="21"/>
        <end position="36"/>
    </location>
</feature>
<sequence length="743" mass="80664">MAGRGPAGADRRGRAAYGGHPSDRAARDPELGEFQRRSRHHLAFRPAGQRRRAQPRRGSRCAPQPDPGRHPRERHGDGGEPERRGVQRQQPGERAQPGGGCRFAHRQPVPRCRPVWRRRRAGVHGRAGCHSDRARSAAGNPSAGLGHARRGLRSDVGPGGVQRRRDRDPARPGAAGRGGRLLHPARLRHARQPAFDHAGQRGGRPPRAGRRHDGRGRQYRADRGPRGRRHADGPCLAPGRRGGGHHHGRHARHHPPAQRRRRCAGAGHAGGTRHHGGAVAGRRTDCPGQPARGAAEGVGRAGCRAHQPRLAGLRQPVAPARPARSVAHRGRVGPARGFRQRQPHACHGRATGRERGRAGAAAGRRDAGRGRRRGRQGGDGVQQRAGQRAGQRAARRAGEPGQRRAEQWRRLDRPPFPAAPGGGHGWLRGRALVHPGRVARSGRLPGQPAPRHRRVGRAGWHHHAGRQRSGDARRLGHQPGRRFAGRRERLHAAELAARAGWPLVRGLARARQPAVSGCLPRLRSAQRPVGRHAAPLRSGAGARPALGGRLHRRPRRGPAACERAHGAAGWACRGSGLPGRQAGQCARGGRGRLPAAASRGRAPWRPGHRAHRGPGRHAAFRYRHHRGRRARRRPRRLAAAGGRAAGYGKAGRGVAERPGPGRARAGNRRRYPHRRAAPAGRRGRHQPAVPRYRGLGRRDGARGQPARRQPCARRRAAARRRRRLHAGARRRAGCLRQVDQPGA</sequence>
<feature type="compositionally biased region" description="Low complexity" evidence="1">
    <location>
        <begin position="291"/>
        <end position="305"/>
    </location>
</feature>
<proteinExistence type="predicted"/>
<protein>
    <submittedName>
        <fullName evidence="2">Uncharacterized protein</fullName>
    </submittedName>
</protein>
<feature type="compositionally biased region" description="Basic and acidic residues" evidence="1">
    <location>
        <begin position="396"/>
        <end position="413"/>
    </location>
</feature>
<feature type="compositionally biased region" description="Basic residues" evidence="1">
    <location>
        <begin position="338"/>
        <end position="347"/>
    </location>
</feature>
<reference evidence="2" key="1">
    <citation type="submission" date="2019-03" db="EMBL/GenBank/DDBJ databases">
        <authorList>
            <person name="Danneels B."/>
        </authorList>
    </citation>
    <scope>NUCLEOTIDE SEQUENCE</scope>
</reference>
<feature type="compositionally biased region" description="Basic residues" evidence="1">
    <location>
        <begin position="606"/>
        <end position="636"/>
    </location>
</feature>
<feature type="compositionally biased region" description="Basic residues" evidence="1">
    <location>
        <begin position="665"/>
        <end position="685"/>
    </location>
</feature>
<gene>
    <name evidence="2" type="ORF">RAN3_4474</name>
</gene>
<dbReference type="EMBL" id="CAADIO010000023">
    <property type="protein sequence ID" value="VFR90704.1"/>
    <property type="molecule type" value="Genomic_DNA"/>
</dbReference>
<feature type="compositionally biased region" description="Basic and acidic residues" evidence="1">
    <location>
        <begin position="351"/>
        <end position="369"/>
    </location>
</feature>
<feature type="compositionally biased region" description="Basic residues" evidence="1">
    <location>
        <begin position="710"/>
        <end position="733"/>
    </location>
</feature>
<feature type="region of interest" description="Disordered" evidence="1">
    <location>
        <begin position="1"/>
        <end position="482"/>
    </location>
</feature>
<feature type="compositionally biased region" description="Basic and acidic residues" evidence="1">
    <location>
        <begin position="215"/>
        <end position="225"/>
    </location>
</feature>
<feature type="compositionally biased region" description="Low complexity" evidence="1">
    <location>
        <begin position="536"/>
        <end position="548"/>
    </location>
</feature>
<evidence type="ECO:0000256" key="1">
    <source>
        <dbReference type="SAM" id="MobiDB-lite"/>
    </source>
</evidence>
<feature type="region of interest" description="Disordered" evidence="1">
    <location>
        <begin position="526"/>
        <end position="743"/>
    </location>
</feature>
<evidence type="ECO:0000313" key="2">
    <source>
        <dbReference type="EMBL" id="VFR90704.1"/>
    </source>
</evidence>